<dbReference type="AlphaFoldDB" id="A0A1G2DWD2"/>
<dbReference type="InterPro" id="IPR002939">
    <property type="entry name" value="DnaJ_C"/>
</dbReference>
<dbReference type="Gene3D" id="1.10.287.110">
    <property type="entry name" value="DnaJ domain"/>
    <property type="match status" value="1"/>
</dbReference>
<keyword evidence="8" id="KW-0963">Cytoplasm</keyword>
<feature type="binding site" evidence="8">
    <location>
        <position position="175"/>
    </location>
    <ligand>
        <name>Zn(2+)</name>
        <dbReference type="ChEBI" id="CHEBI:29105"/>
        <label>2</label>
    </ligand>
</feature>
<feature type="domain" description="CR-type" evidence="11">
    <location>
        <begin position="142"/>
        <end position="224"/>
    </location>
</feature>
<feature type="repeat" description="CXXCXGXG motif" evidence="8">
    <location>
        <begin position="155"/>
        <end position="162"/>
    </location>
</feature>
<reference evidence="12 13" key="1">
    <citation type="journal article" date="2016" name="Nat. Commun.">
        <title>Thousands of microbial genomes shed light on interconnected biogeochemical processes in an aquifer system.</title>
        <authorList>
            <person name="Anantharaman K."/>
            <person name="Brown C.T."/>
            <person name="Hug L.A."/>
            <person name="Sharon I."/>
            <person name="Castelle C.J."/>
            <person name="Probst A.J."/>
            <person name="Thomas B.C."/>
            <person name="Singh A."/>
            <person name="Wilkins M.J."/>
            <person name="Karaoz U."/>
            <person name="Brodie E.L."/>
            <person name="Williams K.H."/>
            <person name="Hubbard S.S."/>
            <person name="Banfield J.F."/>
        </authorList>
    </citation>
    <scope>NUCLEOTIDE SEQUENCE [LARGE SCALE GENOMIC DNA]</scope>
</reference>
<evidence type="ECO:0000259" key="10">
    <source>
        <dbReference type="PROSITE" id="PS50076"/>
    </source>
</evidence>
<feature type="binding site" evidence="8">
    <location>
        <position position="172"/>
    </location>
    <ligand>
        <name>Zn(2+)</name>
        <dbReference type="ChEBI" id="CHEBI:29105"/>
        <label>2</label>
    </ligand>
</feature>
<dbReference type="Gene3D" id="2.10.230.10">
    <property type="entry name" value="Heat shock protein DnaJ, cysteine-rich domain"/>
    <property type="match status" value="1"/>
</dbReference>
<comment type="function">
    <text evidence="8">Participates actively in the response to hyperosmotic and heat shock by preventing the aggregation of stress-denatured proteins and by disaggregating proteins, also in an autonomous, DnaK-independent fashion. Unfolded proteins bind initially to DnaJ; upon interaction with the DnaJ-bound protein, DnaK hydrolyzes its bound ATP, resulting in the formation of a stable complex. GrpE releases ADP from DnaK; ATP binding to DnaK triggers the release of the substrate protein, thus completing the reaction cycle. Several rounds of ATP-dependent interactions between DnaJ, DnaK and GrpE are required for fully efficient folding. Also involved, together with DnaK and GrpE, in the DNA replication of plasmids through activation of initiation proteins.</text>
</comment>
<dbReference type="GO" id="GO:0006260">
    <property type="term" value="P:DNA replication"/>
    <property type="evidence" value="ECO:0007669"/>
    <property type="project" value="UniProtKB-KW"/>
</dbReference>
<keyword evidence="2 8" id="KW-0677">Repeat</keyword>
<comment type="subcellular location">
    <subcellularLocation>
        <location evidence="8">Cytoplasm</location>
    </subcellularLocation>
</comment>
<evidence type="ECO:0000256" key="7">
    <source>
        <dbReference type="ARBA" id="ARBA00067609"/>
    </source>
</evidence>
<dbReference type="GO" id="GO:0031072">
    <property type="term" value="F:heat shock protein binding"/>
    <property type="evidence" value="ECO:0007669"/>
    <property type="project" value="InterPro"/>
</dbReference>
<dbReference type="GO" id="GO:0005524">
    <property type="term" value="F:ATP binding"/>
    <property type="evidence" value="ECO:0007669"/>
    <property type="project" value="InterPro"/>
</dbReference>
<keyword evidence="8" id="KW-0346">Stress response</keyword>
<feature type="binding site" evidence="8">
    <location>
        <position position="155"/>
    </location>
    <ligand>
        <name>Zn(2+)</name>
        <dbReference type="ChEBI" id="CHEBI:29105"/>
        <label>1</label>
    </ligand>
</feature>
<dbReference type="Pfam" id="PF01556">
    <property type="entry name" value="DnaJ_C"/>
    <property type="match status" value="1"/>
</dbReference>
<dbReference type="InterPro" id="IPR001623">
    <property type="entry name" value="DnaJ_domain"/>
</dbReference>
<comment type="cofactor">
    <cofactor evidence="8">
        <name>Zn(2+)</name>
        <dbReference type="ChEBI" id="CHEBI:29105"/>
    </cofactor>
    <text evidence="8">Binds 2 Zn(2+) ions per monomer.</text>
</comment>
<dbReference type="GO" id="GO:0042026">
    <property type="term" value="P:protein refolding"/>
    <property type="evidence" value="ECO:0007669"/>
    <property type="project" value="TreeGrafter"/>
</dbReference>
<keyword evidence="3 8" id="KW-0863">Zinc-finger</keyword>
<dbReference type="EMBL" id="MHLV01000009">
    <property type="protein sequence ID" value="OGZ17929.1"/>
    <property type="molecule type" value="Genomic_DNA"/>
</dbReference>
<evidence type="ECO:0000313" key="12">
    <source>
        <dbReference type="EMBL" id="OGZ17929.1"/>
    </source>
</evidence>
<dbReference type="InterPro" id="IPR012724">
    <property type="entry name" value="DnaJ"/>
</dbReference>
<dbReference type="HAMAP" id="MF_01152">
    <property type="entry name" value="DnaJ"/>
    <property type="match status" value="1"/>
</dbReference>
<dbReference type="Pfam" id="PF00226">
    <property type="entry name" value="DnaJ"/>
    <property type="match status" value="1"/>
</dbReference>
<evidence type="ECO:0000256" key="5">
    <source>
        <dbReference type="ARBA" id="ARBA00023186"/>
    </source>
</evidence>
<dbReference type="InterPro" id="IPR001305">
    <property type="entry name" value="HSP_DnaJ_Cys-rich_dom"/>
</dbReference>
<dbReference type="GO" id="GO:0008270">
    <property type="term" value="F:zinc ion binding"/>
    <property type="evidence" value="ECO:0007669"/>
    <property type="project" value="UniProtKB-UniRule"/>
</dbReference>
<dbReference type="STRING" id="1801660.A2Z78_01855"/>
<feature type="binding site" evidence="8">
    <location>
        <position position="158"/>
    </location>
    <ligand>
        <name>Zn(2+)</name>
        <dbReference type="ChEBI" id="CHEBI:29105"/>
        <label>1</label>
    </ligand>
</feature>
<dbReference type="GO" id="GO:0009408">
    <property type="term" value="P:response to heat"/>
    <property type="evidence" value="ECO:0007669"/>
    <property type="project" value="InterPro"/>
</dbReference>
<proteinExistence type="inferred from homology"/>
<dbReference type="PROSITE" id="PS50076">
    <property type="entry name" value="DNAJ_2"/>
    <property type="match status" value="1"/>
</dbReference>
<dbReference type="Proteomes" id="UP000176752">
    <property type="component" value="Unassembled WGS sequence"/>
</dbReference>
<feature type="repeat" description="CXXCXGXG motif" evidence="8">
    <location>
        <begin position="172"/>
        <end position="179"/>
    </location>
</feature>
<accession>A0A1G2DWD2</accession>
<dbReference type="FunFam" id="2.10.230.10:FF:000002">
    <property type="entry name" value="Molecular chaperone DnaJ"/>
    <property type="match status" value="1"/>
</dbReference>
<evidence type="ECO:0000256" key="8">
    <source>
        <dbReference type="HAMAP-Rule" id="MF_01152"/>
    </source>
</evidence>
<feature type="binding site" evidence="8">
    <location>
        <position position="215"/>
    </location>
    <ligand>
        <name>Zn(2+)</name>
        <dbReference type="ChEBI" id="CHEBI:29105"/>
        <label>1</label>
    </ligand>
</feature>
<feature type="zinc finger region" description="CR-type" evidence="9">
    <location>
        <begin position="142"/>
        <end position="224"/>
    </location>
</feature>
<dbReference type="PANTHER" id="PTHR43096">
    <property type="entry name" value="DNAJ HOMOLOG 1, MITOCHONDRIAL-RELATED"/>
    <property type="match status" value="1"/>
</dbReference>
<dbReference type="Pfam" id="PF00684">
    <property type="entry name" value="DnaJ_CXXCXGXG"/>
    <property type="match status" value="1"/>
</dbReference>
<feature type="repeat" description="CXXCXGXG motif" evidence="8">
    <location>
        <begin position="212"/>
        <end position="219"/>
    </location>
</feature>
<sequence length="365" mass="40802">MKNYYQILGVTQNASQEEIKKAYRKLAHKYHPDKGGDEKKFKEINEAYQILSDTEKRTQYDRFGQVFEGTEAGPGVGFDPFGRGFDFGNIWGRTGEEGVEFDLGEMFEEFFGFGGAKTKKDIKKGKDIEVNIEIPLEATLKEHEKEISLYKAIPCSRCQGFGAEPGTSVNECFSCRGTGQVQQIKRTFFGSFTRYVVCPECQGEGQKPEKLCNVCKGIGRIKGEEKIKIFIPAGVDSNQIIKVKAKGEAGKRGGKSGDLYARILIKPHPTFKRQGDNLYLKVPITFSQATLGDEIEIPTLEGNKILLKIPQGTESGKVLRISQKGISHFLGNGRGNLYVELIVKIPKKLTRKQKELLDKLKEEGI</sequence>
<comment type="subunit">
    <text evidence="8">Homodimer.</text>
</comment>
<dbReference type="SUPFAM" id="SSF49493">
    <property type="entry name" value="HSP40/DnaJ peptide-binding domain"/>
    <property type="match status" value="2"/>
</dbReference>
<dbReference type="InterPro" id="IPR018253">
    <property type="entry name" value="DnaJ_domain_CS"/>
</dbReference>
<comment type="similarity">
    <text evidence="6 8">Belongs to the DnaJ family.</text>
</comment>
<dbReference type="InterPro" id="IPR036410">
    <property type="entry name" value="HSP_DnaJ_Cys-rich_dom_sf"/>
</dbReference>
<comment type="caution">
    <text evidence="12">The sequence shown here is derived from an EMBL/GenBank/DDBJ whole genome shotgun (WGS) entry which is preliminary data.</text>
</comment>
<keyword evidence="4 8" id="KW-0862">Zinc</keyword>
<protein>
    <recommendedName>
        <fullName evidence="7 8">Chaperone protein DnaJ</fullName>
    </recommendedName>
</protein>
<dbReference type="PANTHER" id="PTHR43096:SF52">
    <property type="entry name" value="DNAJ HOMOLOG 1, MITOCHONDRIAL-RELATED"/>
    <property type="match status" value="1"/>
</dbReference>
<keyword evidence="8" id="KW-0235">DNA replication</keyword>
<gene>
    <name evidence="8" type="primary">dnaJ</name>
    <name evidence="12" type="ORF">A2Z78_01855</name>
</gene>
<dbReference type="InterPro" id="IPR008971">
    <property type="entry name" value="HSP40/DnaJ_pept-bd"/>
</dbReference>
<evidence type="ECO:0000256" key="2">
    <source>
        <dbReference type="ARBA" id="ARBA00022737"/>
    </source>
</evidence>
<dbReference type="CDD" id="cd10747">
    <property type="entry name" value="DnaJ_C"/>
    <property type="match status" value="1"/>
</dbReference>
<feature type="binding site" evidence="8">
    <location>
        <position position="201"/>
    </location>
    <ligand>
        <name>Zn(2+)</name>
        <dbReference type="ChEBI" id="CHEBI:29105"/>
        <label>2</label>
    </ligand>
</feature>
<comment type="domain">
    <text evidence="8">The J domain is necessary and sufficient to stimulate DnaK ATPase activity. Zinc center 1 plays an important role in the autonomous, DnaK-independent chaperone activity of DnaJ. Zinc center 2 is essential for interaction with DnaK and for DnaJ activity.</text>
</comment>
<dbReference type="CDD" id="cd06257">
    <property type="entry name" value="DnaJ"/>
    <property type="match status" value="1"/>
</dbReference>
<dbReference type="NCBIfam" id="NF008035">
    <property type="entry name" value="PRK10767.1"/>
    <property type="match status" value="1"/>
</dbReference>
<evidence type="ECO:0000256" key="3">
    <source>
        <dbReference type="ARBA" id="ARBA00022771"/>
    </source>
</evidence>
<dbReference type="GO" id="GO:0051082">
    <property type="term" value="F:unfolded protein binding"/>
    <property type="evidence" value="ECO:0007669"/>
    <property type="project" value="UniProtKB-UniRule"/>
</dbReference>
<dbReference type="Gene3D" id="2.60.260.20">
    <property type="entry name" value="Urease metallochaperone UreE, N-terminal domain"/>
    <property type="match status" value="2"/>
</dbReference>
<dbReference type="SUPFAM" id="SSF57938">
    <property type="entry name" value="DnaJ/Hsp40 cysteine-rich domain"/>
    <property type="match status" value="1"/>
</dbReference>
<dbReference type="PRINTS" id="PR00625">
    <property type="entry name" value="JDOMAIN"/>
</dbReference>
<dbReference type="PROSITE" id="PS00636">
    <property type="entry name" value="DNAJ_1"/>
    <property type="match status" value="1"/>
</dbReference>
<evidence type="ECO:0000256" key="1">
    <source>
        <dbReference type="ARBA" id="ARBA00022723"/>
    </source>
</evidence>
<evidence type="ECO:0000256" key="9">
    <source>
        <dbReference type="PROSITE-ProRule" id="PRU00546"/>
    </source>
</evidence>
<dbReference type="GO" id="GO:0005737">
    <property type="term" value="C:cytoplasm"/>
    <property type="evidence" value="ECO:0007669"/>
    <property type="project" value="UniProtKB-SubCell"/>
</dbReference>
<name>A0A1G2DWD2_9BACT</name>
<dbReference type="SUPFAM" id="SSF46565">
    <property type="entry name" value="Chaperone J-domain"/>
    <property type="match status" value="1"/>
</dbReference>
<feature type="binding site" evidence="8">
    <location>
        <position position="212"/>
    </location>
    <ligand>
        <name>Zn(2+)</name>
        <dbReference type="ChEBI" id="CHEBI:29105"/>
        <label>1</label>
    </ligand>
</feature>
<dbReference type="NCBIfam" id="TIGR02349">
    <property type="entry name" value="DnaJ_bact"/>
    <property type="match status" value="1"/>
</dbReference>
<evidence type="ECO:0000259" key="11">
    <source>
        <dbReference type="PROSITE" id="PS51188"/>
    </source>
</evidence>
<dbReference type="PROSITE" id="PS51188">
    <property type="entry name" value="ZF_CR"/>
    <property type="match status" value="1"/>
</dbReference>
<dbReference type="InterPro" id="IPR036869">
    <property type="entry name" value="J_dom_sf"/>
</dbReference>
<keyword evidence="1 8" id="KW-0479">Metal-binding</keyword>
<evidence type="ECO:0000256" key="6">
    <source>
        <dbReference type="ARBA" id="ARBA00061004"/>
    </source>
</evidence>
<feature type="repeat" description="CXXCXGXG motif" evidence="8">
    <location>
        <begin position="198"/>
        <end position="205"/>
    </location>
</feature>
<feature type="domain" description="J" evidence="10">
    <location>
        <begin position="3"/>
        <end position="64"/>
    </location>
</feature>
<evidence type="ECO:0000256" key="4">
    <source>
        <dbReference type="ARBA" id="ARBA00022833"/>
    </source>
</evidence>
<dbReference type="CDD" id="cd10719">
    <property type="entry name" value="DnaJ_zf"/>
    <property type="match status" value="1"/>
</dbReference>
<evidence type="ECO:0000313" key="13">
    <source>
        <dbReference type="Proteomes" id="UP000176752"/>
    </source>
</evidence>
<organism evidence="12 13">
    <name type="scientific">Candidatus Nealsonbacteria bacterium RBG_13_36_15</name>
    <dbReference type="NCBI Taxonomy" id="1801660"/>
    <lineage>
        <taxon>Bacteria</taxon>
        <taxon>Candidatus Nealsoniibacteriota</taxon>
    </lineage>
</organism>
<dbReference type="SMART" id="SM00271">
    <property type="entry name" value="DnaJ"/>
    <property type="match status" value="1"/>
</dbReference>
<feature type="binding site" evidence="8">
    <location>
        <position position="198"/>
    </location>
    <ligand>
        <name>Zn(2+)</name>
        <dbReference type="ChEBI" id="CHEBI:29105"/>
        <label>2</label>
    </ligand>
</feature>
<dbReference type="FunFam" id="2.60.260.20:FF:000005">
    <property type="entry name" value="Chaperone protein dnaJ 1, mitochondrial"/>
    <property type="match status" value="1"/>
</dbReference>
<keyword evidence="5 8" id="KW-0143">Chaperone</keyword>